<dbReference type="EMBL" id="RCMK01000019">
    <property type="protein sequence ID" value="KAG2953993.1"/>
    <property type="molecule type" value="Genomic_DNA"/>
</dbReference>
<proteinExistence type="predicted"/>
<dbReference type="Proteomes" id="UP000736787">
    <property type="component" value="Unassembled WGS sequence"/>
</dbReference>
<dbReference type="Proteomes" id="UP000251314">
    <property type="component" value="Unassembled WGS sequence"/>
</dbReference>
<evidence type="ECO:0000313" key="4">
    <source>
        <dbReference type="EMBL" id="KAG2953993.1"/>
    </source>
</evidence>
<reference evidence="6" key="2">
    <citation type="submission" date="2018-05" db="EMBL/GenBank/DDBJ databases">
        <title>Effector identification in a new, highly contiguous assembly of the strawberry crown rot pathogen Phytophthora cactorum.</title>
        <authorList>
            <person name="Armitage A.D."/>
            <person name="Nellist C.F."/>
            <person name="Bates H."/>
            <person name="Vickerstaff R.J."/>
            <person name="Harrison R.J."/>
        </authorList>
    </citation>
    <scope>NUCLEOTIDE SEQUENCE</scope>
    <source>
        <strain evidence="2">15-7</strain>
        <strain evidence="3">4032</strain>
        <strain evidence="4">4040</strain>
        <strain evidence="5">P415</strain>
        <strain evidence="6">P421</strain>
    </source>
</reference>
<evidence type="ECO:0000313" key="6">
    <source>
        <dbReference type="EMBL" id="KAG3227141.1"/>
    </source>
</evidence>
<dbReference type="Proteomes" id="UP000697107">
    <property type="component" value="Unassembled WGS sequence"/>
</dbReference>
<accession>A0A329T3A4</accession>
<evidence type="ECO:0000259" key="1">
    <source>
        <dbReference type="Pfam" id="PF07727"/>
    </source>
</evidence>
<reference evidence="7 8" key="1">
    <citation type="submission" date="2018-01" db="EMBL/GenBank/DDBJ databases">
        <title>Draft genome of the strawberry crown rot pathogen Phytophthora cactorum.</title>
        <authorList>
            <person name="Armitage A.D."/>
            <person name="Lysoe E."/>
            <person name="Nellist C.F."/>
            <person name="Harrison R.J."/>
            <person name="Brurberg M.B."/>
        </authorList>
    </citation>
    <scope>NUCLEOTIDE SEQUENCE [LARGE SCALE GENOMIC DNA]</scope>
    <source>
        <strain evidence="7 8">10300</strain>
    </source>
</reference>
<evidence type="ECO:0000313" key="8">
    <source>
        <dbReference type="Proteomes" id="UP000251314"/>
    </source>
</evidence>
<dbReference type="AlphaFoldDB" id="A0A329T3A4"/>
<name>A0A329T3A4_9STRA</name>
<dbReference type="Proteomes" id="UP000774804">
    <property type="component" value="Unassembled WGS sequence"/>
</dbReference>
<keyword evidence="8" id="KW-1185">Reference proteome</keyword>
<evidence type="ECO:0000313" key="2">
    <source>
        <dbReference type="EMBL" id="KAG2869241.1"/>
    </source>
</evidence>
<protein>
    <recommendedName>
        <fullName evidence="1">Reverse transcriptase Ty1/copia-type domain-containing protein</fullName>
    </recommendedName>
</protein>
<dbReference type="EMBL" id="RCMI01000002">
    <property type="protein sequence ID" value="KAG2944690.1"/>
    <property type="molecule type" value="Genomic_DNA"/>
</dbReference>
<organism evidence="7 8">
    <name type="scientific">Phytophthora cactorum</name>
    <dbReference type="NCBI Taxonomy" id="29920"/>
    <lineage>
        <taxon>Eukaryota</taxon>
        <taxon>Sar</taxon>
        <taxon>Stramenopiles</taxon>
        <taxon>Oomycota</taxon>
        <taxon>Peronosporomycetes</taxon>
        <taxon>Peronosporales</taxon>
        <taxon>Peronosporaceae</taxon>
        <taxon>Phytophthora</taxon>
    </lineage>
</organism>
<comment type="caution">
    <text evidence="7">The sequence shown here is derived from an EMBL/GenBank/DDBJ whole genome shotgun (WGS) entry which is preliminary data.</text>
</comment>
<feature type="domain" description="Reverse transcriptase Ty1/copia-type" evidence="1">
    <location>
        <begin position="34"/>
        <end position="132"/>
    </location>
</feature>
<dbReference type="VEuPathDB" id="FungiDB:PC110_g2"/>
<dbReference type="STRING" id="29920.A0A329T3A4"/>
<dbReference type="Proteomes" id="UP000760860">
    <property type="component" value="Unassembled WGS sequence"/>
</dbReference>
<dbReference type="EMBL" id="RCML01000013">
    <property type="protein sequence ID" value="KAG2998743.1"/>
    <property type="molecule type" value="Genomic_DNA"/>
</dbReference>
<gene>
    <name evidence="7" type="ORF">PC110_g2</name>
    <name evidence="2" type="ORF">PC113_g364</name>
    <name evidence="3" type="ORF">PC115_g230</name>
    <name evidence="4" type="ORF">PC117_g1642</name>
    <name evidence="5" type="ORF">PC118_g1159</name>
    <name evidence="6" type="ORF">PC129_g2328</name>
</gene>
<dbReference type="InterPro" id="IPR013103">
    <property type="entry name" value="RVT_2"/>
</dbReference>
<dbReference type="EMBL" id="RCMV01000041">
    <property type="protein sequence ID" value="KAG3227141.1"/>
    <property type="molecule type" value="Genomic_DNA"/>
</dbReference>
<evidence type="ECO:0000313" key="7">
    <source>
        <dbReference type="EMBL" id="RAW43757.1"/>
    </source>
</evidence>
<dbReference type="OrthoDB" id="2796020at2759"/>
<dbReference type="EMBL" id="MJFZ01000001">
    <property type="protein sequence ID" value="RAW43757.1"/>
    <property type="molecule type" value="Genomic_DNA"/>
</dbReference>
<dbReference type="Proteomes" id="UP000735874">
    <property type="component" value="Unassembled WGS sequence"/>
</dbReference>
<evidence type="ECO:0000313" key="5">
    <source>
        <dbReference type="EMBL" id="KAG2998743.1"/>
    </source>
</evidence>
<dbReference type="Pfam" id="PF07727">
    <property type="entry name" value="RVT_2"/>
    <property type="match status" value="1"/>
</dbReference>
<sequence>MQRRHGIPLRQAQRGDLHGVAGRSTRVDRFGEAKGEDDVLCLLLQCLYGLKQVSRVWNETIDNHLKSMGFKAVDADPCVYTRGEGDNECIVYLYVDDIVIAAKEKAGIAEKFNTKYLGRARFIIGIKIDYDMECNTL</sequence>
<dbReference type="EMBL" id="RCMG01000003">
    <property type="protein sequence ID" value="KAG2869241.1"/>
    <property type="molecule type" value="Genomic_DNA"/>
</dbReference>
<evidence type="ECO:0000313" key="3">
    <source>
        <dbReference type="EMBL" id="KAG2944690.1"/>
    </source>
</evidence>